<dbReference type="PANTHER" id="PTHR43172:SF2">
    <property type="entry name" value="ADENYLOSUCCINATE LYASE C-TERMINAL DOMAIN-CONTAINING PROTEIN"/>
    <property type="match status" value="1"/>
</dbReference>
<dbReference type="STRING" id="36050.A0A1B8AJJ9"/>
<dbReference type="Gene3D" id="1.20.200.10">
    <property type="entry name" value="Fumarase/aspartase (Central domain)"/>
    <property type="match status" value="1"/>
</dbReference>
<evidence type="ECO:0008006" key="7">
    <source>
        <dbReference type="Google" id="ProtNLM"/>
    </source>
</evidence>
<dbReference type="PRINTS" id="PR00145">
    <property type="entry name" value="ARGSUCLYASE"/>
</dbReference>
<evidence type="ECO:0000259" key="4">
    <source>
        <dbReference type="SMART" id="SM00998"/>
    </source>
</evidence>
<dbReference type="Pfam" id="PF08530">
    <property type="entry name" value="PepX_C"/>
    <property type="match status" value="1"/>
</dbReference>
<keyword evidence="1" id="KW-0378">Hydrolase</keyword>
<dbReference type="Pfam" id="PF00206">
    <property type="entry name" value="Lyase_1"/>
    <property type="match status" value="1"/>
</dbReference>
<comment type="caution">
    <text evidence="5">The sequence shown here is derived from an EMBL/GenBank/DDBJ whole genome shotgun (WGS) entry which is preliminary data.</text>
</comment>
<organism evidence="5 6">
    <name type="scientific">Fusarium poae</name>
    <dbReference type="NCBI Taxonomy" id="36050"/>
    <lineage>
        <taxon>Eukaryota</taxon>
        <taxon>Fungi</taxon>
        <taxon>Dikarya</taxon>
        <taxon>Ascomycota</taxon>
        <taxon>Pezizomycotina</taxon>
        <taxon>Sordariomycetes</taxon>
        <taxon>Hypocreomycetidae</taxon>
        <taxon>Hypocreales</taxon>
        <taxon>Nectriaceae</taxon>
        <taxon>Fusarium</taxon>
    </lineage>
</organism>
<name>A0A1B8AJJ9_FUSPO</name>
<evidence type="ECO:0000259" key="3">
    <source>
        <dbReference type="SMART" id="SM00939"/>
    </source>
</evidence>
<feature type="domain" description="Adenylosuccinate lyase C-terminal" evidence="4">
    <location>
        <begin position="973"/>
        <end position="1052"/>
    </location>
</feature>
<dbReference type="InterPro" id="IPR000362">
    <property type="entry name" value="Fumarate_lyase_fam"/>
</dbReference>
<dbReference type="Gene3D" id="3.40.50.1820">
    <property type="entry name" value="alpha/beta hydrolase"/>
    <property type="match status" value="1"/>
</dbReference>
<dbReference type="SUPFAM" id="SSF48557">
    <property type="entry name" value="L-aspartase-like"/>
    <property type="match status" value="1"/>
</dbReference>
<dbReference type="NCBIfam" id="TIGR00976">
    <property type="entry name" value="CocE_NonD"/>
    <property type="match status" value="2"/>
</dbReference>
<dbReference type="InterPro" id="IPR029058">
    <property type="entry name" value="AB_hydrolase_fold"/>
</dbReference>
<dbReference type="GO" id="GO:0008239">
    <property type="term" value="F:dipeptidyl-peptidase activity"/>
    <property type="evidence" value="ECO:0007669"/>
    <property type="project" value="InterPro"/>
</dbReference>
<dbReference type="Pfam" id="PF02129">
    <property type="entry name" value="Peptidase_S15"/>
    <property type="match status" value="1"/>
</dbReference>
<protein>
    <recommendedName>
        <fullName evidence="7">Adenylosuccinate lyase C-terminal domain-containing protein</fullName>
    </recommendedName>
</protein>
<gene>
    <name evidence="5" type="ORF">FPOA_06992</name>
</gene>
<dbReference type="InterPro" id="IPR008948">
    <property type="entry name" value="L-Aspartase-like"/>
</dbReference>
<evidence type="ECO:0000256" key="1">
    <source>
        <dbReference type="ARBA" id="ARBA00022801"/>
    </source>
</evidence>
<sequence>MPFTVGGIKVLQRDSPSPALPHAQYPGLKTETVVLRQGHQKDPSRKAFRVDTILEKDIEVVTRNGHILRADVYRPAETNPKDQVPALLAWSPYGKSGTGAFTLDIIPRRVGVTLAQTSGYESFEALDPAEWTARGYAIVNINPKGSFDSEGDLVWHSTEGGRNGYDVIEHLAKLPWCSGKISLVGNSWLAMVQWFIAAAMPPHLTCIAPLEGSSDIYRESLCRGGVPNKAFWGYLQDCLFGSHKAEDIVGMLDRYPLQNAYWADKRADMSKINIPAYVLASYSTALHTVGSFRGFEEIPHDKKWLRVHSTQEWYDLYSDECVEDLQSFFDRYLKDKQNGWEETPRVRLSTLAFNKDPEVNHHFADWPLPETNYTTLYLSDDNRLVSAPSSKAAALSYQSDVPDMQMDAQVEELSFEYTFEERTYLIGYPRAVLYMSTEDSNDMDVFVSLRKADSKGNVLRNINIPLKDLGMEADEVPLVNSLVYTGPSGILRASHRKVDASKSKPYWPFHPHDEKELLEPGQIVKLDIGLWPAGIVFEAGEKLMLRVAGHHMVLAEFEPLRGAFQTDNRGRHNVHVGPQYQSHVILPFADSDVVYRKARQPGAFRAMGSISAFDSVIFRNLLGTDQVREIFSDKAYISRCIDAETALARAQASCGLIPKEAAACITEKCDISVLDLDKLRQETDIVGYPILPLVKQLSAVIGQEGRYLHWGATTQDIMDTAHMLQMKQGLQLVRHHIDAVIAALEKLSRDFRSTPMAGRTHLQHALPVTFGYKCAVWLSSFYRHRERLDQLEPRSLLVQYGGAAGTLASLGPGRKGIQVRKAMAAETGLHDSTITWHVARDGVAEIANFLALVGGSLGKIALDLMIMCSNELSEVAEPFVPHRGASSTMPQKRNPISSEVMLAASKSLRSNASLVLDGMVTDFERASGPWHLEWIAIPELFVMAVGALNQASFVLSGLDVDEENMARNLYSTKGLIVGEAVMMGLAPFIGRQDAHDVVYQACKQAIEEKMTLHQVLKGMPEVTDKISDKQLEELCDPVNYLGSCREMVDDTLALSKGQE</sequence>
<evidence type="ECO:0000313" key="5">
    <source>
        <dbReference type="EMBL" id="OBS20647.1"/>
    </source>
</evidence>
<dbReference type="SMART" id="SM00998">
    <property type="entry name" value="ADSL_C"/>
    <property type="match status" value="1"/>
</dbReference>
<dbReference type="CDD" id="cd01597">
    <property type="entry name" value="pCLME"/>
    <property type="match status" value="1"/>
</dbReference>
<dbReference type="InterPro" id="IPR005674">
    <property type="entry name" value="CocE/Ser_esterase"/>
</dbReference>
<keyword evidence="6" id="KW-1185">Reference proteome</keyword>
<dbReference type="SMART" id="SM00939">
    <property type="entry name" value="PepX_C"/>
    <property type="match status" value="1"/>
</dbReference>
<accession>A0A1B8AJJ9</accession>
<dbReference type="Gene3D" id="2.60.120.260">
    <property type="entry name" value="Galactose-binding domain-like"/>
    <property type="match status" value="1"/>
</dbReference>
<dbReference type="Proteomes" id="UP000091967">
    <property type="component" value="Unassembled WGS sequence"/>
</dbReference>
<dbReference type="InterPro" id="IPR019468">
    <property type="entry name" value="AdenyloSucc_lyase_C"/>
</dbReference>
<dbReference type="AlphaFoldDB" id="A0A1B8AJJ9"/>
<dbReference type="PRINTS" id="PR00149">
    <property type="entry name" value="FUMRATELYASE"/>
</dbReference>
<dbReference type="EMBL" id="LYXU01000003">
    <property type="protein sequence ID" value="OBS20647.1"/>
    <property type="molecule type" value="Genomic_DNA"/>
</dbReference>
<dbReference type="SUPFAM" id="SSF49785">
    <property type="entry name" value="Galactose-binding domain-like"/>
    <property type="match status" value="1"/>
</dbReference>
<comment type="similarity">
    <text evidence="2">Belongs to the class-II fumarase/aspartase family.</text>
</comment>
<dbReference type="InterPro" id="IPR000383">
    <property type="entry name" value="Xaa-Pro-like_dom"/>
</dbReference>
<evidence type="ECO:0000313" key="6">
    <source>
        <dbReference type="Proteomes" id="UP000091967"/>
    </source>
</evidence>
<proteinExistence type="inferred from homology"/>
<dbReference type="InterPro" id="IPR013736">
    <property type="entry name" value="Xaa-Pro_dipept_C"/>
</dbReference>
<dbReference type="InterPro" id="IPR022761">
    <property type="entry name" value="Fumarate_lyase_N"/>
</dbReference>
<dbReference type="Gene3D" id="1.10.40.30">
    <property type="entry name" value="Fumarase/aspartase (C-terminal domain)"/>
    <property type="match status" value="1"/>
</dbReference>
<dbReference type="Gene3D" id="1.10.3020.20">
    <property type="match status" value="1"/>
</dbReference>
<dbReference type="Pfam" id="PF10397">
    <property type="entry name" value="ADSL_C"/>
    <property type="match status" value="1"/>
</dbReference>
<dbReference type="InterPro" id="IPR008979">
    <property type="entry name" value="Galactose-bd-like_sf"/>
</dbReference>
<feature type="domain" description="Xaa-Pro dipeptidyl-peptidase C-terminal" evidence="3">
    <location>
        <begin position="326"/>
        <end position="585"/>
    </location>
</feature>
<dbReference type="SUPFAM" id="SSF53474">
    <property type="entry name" value="alpha/beta-Hydrolases"/>
    <property type="match status" value="1"/>
</dbReference>
<evidence type="ECO:0000256" key="2">
    <source>
        <dbReference type="ARBA" id="ARBA00034772"/>
    </source>
</evidence>
<dbReference type="PANTHER" id="PTHR43172">
    <property type="entry name" value="ADENYLOSUCCINATE LYASE"/>
    <property type="match status" value="1"/>
</dbReference>
<reference evidence="5 6" key="1">
    <citation type="submission" date="2016-06" db="EMBL/GenBank/DDBJ databases">
        <title>Living apart together: crosstalk between the core and supernumerary genomes in a fungal plant pathogen.</title>
        <authorList>
            <person name="Vanheule A."/>
            <person name="Audenaert K."/>
            <person name="Warris S."/>
            <person name="Van De Geest H."/>
            <person name="Schijlen E."/>
            <person name="Hofte M."/>
            <person name="De Saeger S."/>
            <person name="Haesaert G."/>
            <person name="Waalwijk C."/>
            <person name="Van Der Lee T."/>
        </authorList>
    </citation>
    <scope>NUCLEOTIDE SEQUENCE [LARGE SCALE GENOMIC DNA]</scope>
    <source>
        <strain evidence="5 6">2516</strain>
    </source>
</reference>